<keyword evidence="1" id="KW-0472">Membrane</keyword>
<keyword evidence="3" id="KW-1185">Reference proteome</keyword>
<dbReference type="Proteomes" id="UP001597469">
    <property type="component" value="Unassembled WGS sequence"/>
</dbReference>
<feature type="transmembrane region" description="Helical" evidence="1">
    <location>
        <begin position="236"/>
        <end position="259"/>
    </location>
</feature>
<evidence type="ECO:0000313" key="3">
    <source>
        <dbReference type="Proteomes" id="UP001597469"/>
    </source>
</evidence>
<organism evidence="2 3">
    <name type="scientific">Spirosoma soli</name>
    <dbReference type="NCBI Taxonomy" id="1770529"/>
    <lineage>
        <taxon>Bacteria</taxon>
        <taxon>Pseudomonadati</taxon>
        <taxon>Bacteroidota</taxon>
        <taxon>Cytophagia</taxon>
        <taxon>Cytophagales</taxon>
        <taxon>Cytophagaceae</taxon>
        <taxon>Spirosoma</taxon>
    </lineage>
</organism>
<gene>
    <name evidence="2" type="ORF">ACFSUS_11360</name>
</gene>
<feature type="transmembrane region" description="Helical" evidence="1">
    <location>
        <begin position="196"/>
        <end position="224"/>
    </location>
</feature>
<proteinExistence type="predicted"/>
<feature type="transmembrane region" description="Helical" evidence="1">
    <location>
        <begin position="85"/>
        <end position="104"/>
    </location>
</feature>
<protein>
    <recommendedName>
        <fullName evidence="4">Glycerophosphoryl diester phosphodiesterase membrane domain-containing protein</fullName>
    </recommendedName>
</protein>
<feature type="transmembrane region" description="Helical" evidence="1">
    <location>
        <begin position="157"/>
        <end position="175"/>
    </location>
</feature>
<keyword evidence="1" id="KW-1133">Transmembrane helix</keyword>
<sequence length="297" mass="32416">MINLYQQRDFGNKINVTFQYVTENFRSFGLSLLYIVGPVALVAGIASGVLQSNLLNLAKTSADSGGAQNPMAVFQLMQNMFSPSFWLTIFFGILAILVVSLTTYTHMKVYARKNGEFVTVAEVWEEMQPVIGRGLVISILGSIITGVGFLFFVIPGIYVAIVLVLALAVTTFEGTDFGRTWDRCFKLIRDKWWSTFGLVLVMGLISGLIGLIFTLPAGIISFLVSAKLLPDVSNVWVVLGNVIGTVGGTLLRSLIYVAIGFQYTNLVERQEGRGLMSAIDSIGTAPTRPRATDEGDY</sequence>
<comment type="caution">
    <text evidence="2">The sequence shown here is derived from an EMBL/GenBank/DDBJ whole genome shotgun (WGS) entry which is preliminary data.</text>
</comment>
<feature type="transmembrane region" description="Helical" evidence="1">
    <location>
        <begin position="130"/>
        <end position="151"/>
    </location>
</feature>
<keyword evidence="1" id="KW-0812">Transmembrane</keyword>
<evidence type="ECO:0008006" key="4">
    <source>
        <dbReference type="Google" id="ProtNLM"/>
    </source>
</evidence>
<evidence type="ECO:0000313" key="2">
    <source>
        <dbReference type="EMBL" id="MFD2571233.1"/>
    </source>
</evidence>
<dbReference type="EMBL" id="JBHULN010000006">
    <property type="protein sequence ID" value="MFD2571233.1"/>
    <property type="molecule type" value="Genomic_DNA"/>
</dbReference>
<feature type="transmembrane region" description="Helical" evidence="1">
    <location>
        <begin position="28"/>
        <end position="50"/>
    </location>
</feature>
<accession>A0ABW5M2F8</accession>
<dbReference type="RefSeq" id="WP_381522596.1">
    <property type="nucleotide sequence ID" value="NZ_JBHULN010000006.1"/>
</dbReference>
<name>A0ABW5M2F8_9BACT</name>
<evidence type="ECO:0000256" key="1">
    <source>
        <dbReference type="SAM" id="Phobius"/>
    </source>
</evidence>
<reference evidence="3" key="1">
    <citation type="journal article" date="2019" name="Int. J. Syst. Evol. Microbiol.">
        <title>The Global Catalogue of Microorganisms (GCM) 10K type strain sequencing project: providing services to taxonomists for standard genome sequencing and annotation.</title>
        <authorList>
            <consortium name="The Broad Institute Genomics Platform"/>
            <consortium name="The Broad Institute Genome Sequencing Center for Infectious Disease"/>
            <person name="Wu L."/>
            <person name="Ma J."/>
        </authorList>
    </citation>
    <scope>NUCLEOTIDE SEQUENCE [LARGE SCALE GENOMIC DNA]</scope>
    <source>
        <strain evidence="3">KCTC 42805</strain>
    </source>
</reference>